<evidence type="ECO:0000313" key="2">
    <source>
        <dbReference type="EMBL" id="AFL79715.1"/>
    </source>
</evidence>
<dbReference type="HOGENOM" id="CLU_1113997_0_0_10"/>
<feature type="transmembrane region" description="Helical" evidence="1">
    <location>
        <begin position="52"/>
        <end position="78"/>
    </location>
</feature>
<proteinExistence type="predicted"/>
<feature type="transmembrane region" description="Helical" evidence="1">
    <location>
        <begin position="146"/>
        <end position="166"/>
    </location>
</feature>
<keyword evidence="1" id="KW-0812">Transmembrane</keyword>
<accession>I3YRU7</accession>
<evidence type="ECO:0000256" key="1">
    <source>
        <dbReference type="SAM" id="Phobius"/>
    </source>
</evidence>
<dbReference type="KEGG" id="asl:Aeqsu_0190"/>
<keyword evidence="1" id="KW-1133">Transmembrane helix</keyword>
<feature type="transmembrane region" description="Helical" evidence="1">
    <location>
        <begin position="26"/>
        <end position="46"/>
    </location>
</feature>
<sequence length="249" mass="29055">MQLVLWKIACEDYQVLLRASKNSRRAFSYSGIVMCLNYLIALLGLYQFFEIIFINIFIALILGAFVTVVFMNIYKLCLTTLNKDEKSFSLSYILSLLGRLIFVGLIGLLAIKGLESFLVFTIFERLNLVDYEGKILLSLKDINNKIPWIWVSSILLLLVFISPFLVKFSIKPSSKYVLEKRAIEKKIILDDYKRFKEIYKNIFYRDYKLPIEYKENYLDPPFNNIPIVITKKLGNNEDFLNSLTTEEIS</sequence>
<gene>
    <name evidence="2" type="ordered locus">Aeqsu_0190</name>
</gene>
<reference evidence="2 3" key="1">
    <citation type="submission" date="2012-06" db="EMBL/GenBank/DDBJ databases">
        <title>The complete genome of Aequorivita sublithincola DSM 14238.</title>
        <authorList>
            <consortium name="US DOE Joint Genome Institute (JGI-PGF)"/>
            <person name="Lucas S."/>
            <person name="Copeland A."/>
            <person name="Lapidus A."/>
            <person name="Goodwin L."/>
            <person name="Pitluck S."/>
            <person name="Peters L."/>
            <person name="Munk A.C.C."/>
            <person name="Kyrpides N."/>
            <person name="Mavromatis K."/>
            <person name="Pagani I."/>
            <person name="Ivanova N."/>
            <person name="Ovchinnikova G."/>
            <person name="Zeytun A."/>
            <person name="Detter J.C."/>
            <person name="Han C."/>
            <person name="Land M."/>
            <person name="Hauser L."/>
            <person name="Markowitz V."/>
            <person name="Cheng J.-F."/>
            <person name="Hugenholtz P."/>
            <person name="Woyke T."/>
            <person name="Wu D."/>
            <person name="Tindall B."/>
            <person name="Faehnrich R."/>
            <person name="Brambilla E."/>
            <person name="Klenk H.-P."/>
            <person name="Eisen J.A."/>
        </authorList>
    </citation>
    <scope>NUCLEOTIDE SEQUENCE [LARGE SCALE GENOMIC DNA]</scope>
    <source>
        <strain evidence="3">DSM 14238 / LMG 21431 / ACAM 643 / 9-3</strain>
    </source>
</reference>
<keyword evidence="3" id="KW-1185">Reference proteome</keyword>
<dbReference type="OrthoDB" id="1492554at2"/>
<dbReference type="RefSeq" id="WP_014780973.1">
    <property type="nucleotide sequence ID" value="NC_018013.1"/>
</dbReference>
<keyword evidence="1" id="KW-0472">Membrane</keyword>
<dbReference type="Proteomes" id="UP000006049">
    <property type="component" value="Chromosome"/>
</dbReference>
<dbReference type="EMBL" id="CP003280">
    <property type="protein sequence ID" value="AFL79715.1"/>
    <property type="molecule type" value="Genomic_DNA"/>
</dbReference>
<protein>
    <submittedName>
        <fullName evidence="2">Uncharacterized protein</fullName>
    </submittedName>
</protein>
<feature type="transmembrane region" description="Helical" evidence="1">
    <location>
        <begin position="90"/>
        <end position="111"/>
    </location>
</feature>
<evidence type="ECO:0000313" key="3">
    <source>
        <dbReference type="Proteomes" id="UP000006049"/>
    </source>
</evidence>
<dbReference type="AlphaFoldDB" id="I3YRU7"/>
<dbReference type="STRING" id="746697.Aeqsu_0190"/>
<organism evidence="2 3">
    <name type="scientific">Aequorivita sublithincola (strain DSM 14238 / LMG 21431 / ACAM 643 / 9-3)</name>
    <dbReference type="NCBI Taxonomy" id="746697"/>
    <lineage>
        <taxon>Bacteria</taxon>
        <taxon>Pseudomonadati</taxon>
        <taxon>Bacteroidota</taxon>
        <taxon>Flavobacteriia</taxon>
        <taxon>Flavobacteriales</taxon>
        <taxon>Flavobacteriaceae</taxon>
        <taxon>Aequorivita</taxon>
    </lineage>
</organism>
<name>I3YRU7_AEQSU</name>